<keyword evidence="3 4" id="KW-0949">S-adenosyl-L-methionine</keyword>
<sequence>MIVDERITDYMNSLVQELPPYLRELEKTALMESIPIIRKETQTFLKVLISMKQPKRILEVGTAVGFSSLFMSEYMPEGCSITTIEKMPLRLEKAKKNFMEANLGEKVTLLEGDALIILSNLAKSEPFAFDFIFMDAAKAQYMNFLPEVMKLLPIGGVLITDNVLQDGTVAESRYSITRRDRTIHSRMREYLFTLTHMEEMETSIVPVGDGVTVSVRIK</sequence>
<dbReference type="SUPFAM" id="SSF53335">
    <property type="entry name" value="S-adenosyl-L-methionine-dependent methyltransferases"/>
    <property type="match status" value="1"/>
</dbReference>
<dbReference type="InterPro" id="IPR043675">
    <property type="entry name" value="TrmR_methyltr"/>
</dbReference>
<comment type="function">
    <text evidence="4">Catalyzes the methylation of 5-hydroxyuridine (ho5U) to form 5-methoxyuridine (mo5U) at position 34 in tRNAs.</text>
</comment>
<evidence type="ECO:0000256" key="3">
    <source>
        <dbReference type="ARBA" id="ARBA00022691"/>
    </source>
</evidence>
<dbReference type="CDD" id="cd02440">
    <property type="entry name" value="AdoMet_MTases"/>
    <property type="match status" value="1"/>
</dbReference>
<dbReference type="GO" id="GO:0030488">
    <property type="term" value="P:tRNA methylation"/>
    <property type="evidence" value="ECO:0007669"/>
    <property type="project" value="UniProtKB-UniRule"/>
</dbReference>
<gene>
    <name evidence="4" type="primary">trmR</name>
    <name evidence="5" type="ORF">SAMN04489757_104140</name>
</gene>
<evidence type="ECO:0000313" key="5">
    <source>
        <dbReference type="EMBL" id="SFN92348.1"/>
    </source>
</evidence>
<proteinExistence type="inferred from homology"/>
<feature type="binding site" evidence="4">
    <location>
        <begin position="113"/>
        <end position="114"/>
    </location>
    <ligand>
        <name>S-adenosyl-L-methionine</name>
        <dbReference type="ChEBI" id="CHEBI:59789"/>
    </ligand>
</feature>
<dbReference type="GO" id="GO:0008171">
    <property type="term" value="F:O-methyltransferase activity"/>
    <property type="evidence" value="ECO:0007669"/>
    <property type="project" value="InterPro"/>
</dbReference>
<feature type="binding site" evidence="4">
    <location>
        <position position="135"/>
    </location>
    <ligand>
        <name>S-adenosyl-L-methionine</name>
        <dbReference type="ChEBI" id="CHEBI:59789"/>
    </ligand>
</feature>
<evidence type="ECO:0000256" key="4">
    <source>
        <dbReference type="HAMAP-Rule" id="MF_02217"/>
    </source>
</evidence>
<feature type="binding site" evidence="4">
    <location>
        <position position="67"/>
    </location>
    <ligand>
        <name>S-adenosyl-L-methionine</name>
        <dbReference type="ChEBI" id="CHEBI:59789"/>
    </ligand>
</feature>
<dbReference type="PANTHER" id="PTHR10509">
    <property type="entry name" value="O-METHYLTRANSFERASE-RELATED"/>
    <property type="match status" value="1"/>
</dbReference>
<feature type="binding site" evidence="4">
    <location>
        <position position="37"/>
    </location>
    <ligand>
        <name>S-adenosyl-L-methionine</name>
        <dbReference type="ChEBI" id="CHEBI:59789"/>
    </ligand>
</feature>
<protein>
    <recommendedName>
        <fullName evidence="4">tRNA 5-hydroxyuridine methyltransferase</fullName>
        <ecNumber evidence="4">2.1.1.-</ecNumber>
    </recommendedName>
    <alternativeName>
        <fullName evidence="4">ho5U methyltransferase</fullName>
    </alternativeName>
</protein>
<dbReference type="Gene3D" id="3.40.50.150">
    <property type="entry name" value="Vaccinia Virus protein VP39"/>
    <property type="match status" value="1"/>
</dbReference>
<dbReference type="HAMAP" id="MF_02217">
    <property type="entry name" value="TrmR_methyltr"/>
    <property type="match status" value="1"/>
</dbReference>
<keyword evidence="4" id="KW-0819">tRNA processing</keyword>
<name>A0A1I5CZG3_9FIRM</name>
<dbReference type="RefSeq" id="WP_091684507.1">
    <property type="nucleotide sequence ID" value="NZ_BAABFM010000079.1"/>
</dbReference>
<keyword evidence="4" id="KW-0460">Magnesium</keyword>
<feature type="binding site" evidence="4">
    <location>
        <position position="135"/>
    </location>
    <ligand>
        <name>Mg(2+)</name>
        <dbReference type="ChEBI" id="CHEBI:18420"/>
    </ligand>
</feature>
<dbReference type="Pfam" id="PF01596">
    <property type="entry name" value="Methyltransf_3"/>
    <property type="match status" value="1"/>
</dbReference>
<dbReference type="AlphaFoldDB" id="A0A1I5CZG3"/>
<keyword evidence="6" id="KW-1185">Reference proteome</keyword>
<comment type="catalytic activity">
    <reaction evidence="4">
        <text>5-hydroxyuridine(34) in tRNA + S-adenosyl-L-methionine = 5-methoxyuridine(34) in tRNA + S-adenosyl-L-homocysteine + H(+)</text>
        <dbReference type="Rhea" id="RHEA:60524"/>
        <dbReference type="Rhea" id="RHEA-COMP:13381"/>
        <dbReference type="Rhea" id="RHEA-COMP:15591"/>
        <dbReference type="ChEBI" id="CHEBI:15378"/>
        <dbReference type="ChEBI" id="CHEBI:57856"/>
        <dbReference type="ChEBI" id="CHEBI:59789"/>
        <dbReference type="ChEBI" id="CHEBI:136877"/>
        <dbReference type="ChEBI" id="CHEBI:143860"/>
    </reaction>
</comment>
<dbReference type="InterPro" id="IPR002935">
    <property type="entry name" value="SAM_O-MeTrfase"/>
</dbReference>
<comment type="similarity">
    <text evidence="4">Belongs to the class I-like SAM-binding methyltransferase superfamily. Cation-dependent O-methyltransferase family.</text>
</comment>
<dbReference type="EMBL" id="FOWD01000004">
    <property type="protein sequence ID" value="SFN92348.1"/>
    <property type="molecule type" value="Genomic_DNA"/>
</dbReference>
<keyword evidence="4" id="KW-0479">Metal-binding</keyword>
<comment type="subunit">
    <text evidence="4">Homodimer.</text>
</comment>
<dbReference type="PANTHER" id="PTHR10509:SF14">
    <property type="entry name" value="CAFFEOYL-COA O-METHYLTRANSFERASE 3-RELATED"/>
    <property type="match status" value="1"/>
</dbReference>
<dbReference type="Proteomes" id="UP000198806">
    <property type="component" value="Unassembled WGS sequence"/>
</dbReference>
<dbReference type="EC" id="2.1.1.-" evidence="4"/>
<dbReference type="STRING" id="1527.SAMN04489757_104140"/>
<dbReference type="GO" id="GO:0000287">
    <property type="term" value="F:magnesium ion binding"/>
    <property type="evidence" value="ECO:0007669"/>
    <property type="project" value="UniProtKB-UniRule"/>
</dbReference>
<dbReference type="GO" id="GO:0016300">
    <property type="term" value="F:tRNA (uridine) methyltransferase activity"/>
    <property type="evidence" value="ECO:0007669"/>
    <property type="project" value="UniProtKB-UniRule"/>
</dbReference>
<reference evidence="5 6" key="1">
    <citation type="submission" date="2016-10" db="EMBL/GenBank/DDBJ databases">
        <authorList>
            <person name="de Groot N.N."/>
        </authorList>
    </citation>
    <scope>NUCLEOTIDE SEQUENCE [LARGE SCALE GENOMIC DNA]</scope>
    <source>
        <strain evidence="5 6">DSM 1283</strain>
    </source>
</reference>
<dbReference type="OrthoDB" id="9799672at2"/>
<feature type="binding site" evidence="4">
    <location>
        <position position="161"/>
    </location>
    <ligand>
        <name>Mg(2+)</name>
        <dbReference type="ChEBI" id="CHEBI:18420"/>
    </ligand>
</feature>
<evidence type="ECO:0000256" key="2">
    <source>
        <dbReference type="ARBA" id="ARBA00022679"/>
    </source>
</evidence>
<feature type="binding site" evidence="4">
    <location>
        <position position="162"/>
    </location>
    <ligand>
        <name>Mg(2+)</name>
        <dbReference type="ChEBI" id="CHEBI:18420"/>
    </ligand>
</feature>
<dbReference type="InterPro" id="IPR050362">
    <property type="entry name" value="Cation-dep_OMT"/>
</dbReference>
<keyword evidence="1 4" id="KW-0489">Methyltransferase</keyword>
<evidence type="ECO:0000313" key="6">
    <source>
        <dbReference type="Proteomes" id="UP000198806"/>
    </source>
</evidence>
<accession>A0A1I5CZG3</accession>
<dbReference type="InterPro" id="IPR029063">
    <property type="entry name" value="SAM-dependent_MTases_sf"/>
</dbReference>
<feature type="binding site" evidence="4">
    <location>
        <position position="85"/>
    </location>
    <ligand>
        <name>S-adenosyl-L-methionine</name>
        <dbReference type="ChEBI" id="CHEBI:59789"/>
    </ligand>
</feature>
<organism evidence="5 6">
    <name type="scientific">Anaerocolumna aminovalerica</name>
    <dbReference type="NCBI Taxonomy" id="1527"/>
    <lineage>
        <taxon>Bacteria</taxon>
        <taxon>Bacillati</taxon>
        <taxon>Bacillota</taxon>
        <taxon>Clostridia</taxon>
        <taxon>Lachnospirales</taxon>
        <taxon>Lachnospiraceae</taxon>
        <taxon>Anaerocolumna</taxon>
    </lineage>
</organism>
<keyword evidence="2 4" id="KW-0808">Transferase</keyword>
<dbReference type="GO" id="GO:0008757">
    <property type="term" value="F:S-adenosylmethionine-dependent methyltransferase activity"/>
    <property type="evidence" value="ECO:0007669"/>
    <property type="project" value="TreeGrafter"/>
</dbReference>
<evidence type="ECO:0000256" key="1">
    <source>
        <dbReference type="ARBA" id="ARBA00022603"/>
    </source>
</evidence>
<dbReference type="PROSITE" id="PS51682">
    <property type="entry name" value="SAM_OMT_I"/>
    <property type="match status" value="1"/>
</dbReference>